<reference evidence="1" key="1">
    <citation type="submission" date="2021-01" db="EMBL/GenBank/DDBJ databases">
        <title>Complete genome sequence of Clostridiales bacterium R-7.</title>
        <authorList>
            <person name="Mahoney-Kurpe S.C."/>
            <person name="Palevich N."/>
            <person name="Koike S."/>
            <person name="Moon C.D."/>
            <person name="Attwood G.T."/>
        </authorList>
    </citation>
    <scope>NUCLEOTIDE SEQUENCE</scope>
    <source>
        <strain evidence="1">R-7</strain>
    </source>
</reference>
<organism evidence="1 2">
    <name type="scientific">Aristaeella hokkaidonensis</name>
    <dbReference type="NCBI Taxonomy" id="3046382"/>
    <lineage>
        <taxon>Bacteria</taxon>
        <taxon>Bacillati</taxon>
        <taxon>Bacillota</taxon>
        <taxon>Clostridia</taxon>
        <taxon>Eubacteriales</taxon>
        <taxon>Aristaeellaceae</taxon>
        <taxon>Aristaeella</taxon>
    </lineage>
</organism>
<proteinExistence type="predicted"/>
<gene>
    <name evidence="1" type="ORF">JYE49_09610</name>
</gene>
<accession>A0AC61N4P4</accession>
<evidence type="ECO:0000313" key="1">
    <source>
        <dbReference type="EMBL" id="QUC66124.1"/>
    </source>
</evidence>
<evidence type="ECO:0000313" key="2">
    <source>
        <dbReference type="Proteomes" id="UP000682782"/>
    </source>
</evidence>
<keyword evidence="2" id="KW-1185">Reference proteome</keyword>
<name>A0AC61N4P4_9FIRM</name>
<dbReference type="EMBL" id="CP068393">
    <property type="protein sequence ID" value="QUC66124.1"/>
    <property type="molecule type" value="Genomic_DNA"/>
</dbReference>
<protein>
    <submittedName>
        <fullName evidence="1">DNA integrity scanning protein DisA nucleotide-binding domain protein</fullName>
    </submittedName>
</protein>
<sequence length="486" mass="54432">MDIIQEHFDSSSFQERTVLYLTNAIEIVMQYVRAEHVYIKVDVAFVSSDGLVVYSYNNGSEVNQYLVFPDGTPHFIYSPGGQNPDNYPLLKDARKEDINRVFRMWEEKESEYDPRTMLSNVEYIGQFENGDKAYAVAIGYNGGISNKEVFQYVFKSLMRTTRSRIKKKELNTIEDVEAKKISSATVMKNAAISLLSSRFYGVEKDPRKDELYEALCLLSSAPYEKSQNKGRLGIATQTVMQSDAMIRFTNPIEINKANVRVIRKLLELSDRRNTILIAEKGEVVGVYSVPDSKGKYSGTGVIFRGYGKWDLFSDKNGSIMSFDSVMINITNQSLGRRIKKGFELAGIKKYNEKKVFEIVEQAKKQSHGTTIIVSDHAASECERLINANRAVGIDPIAVDEKTILSLSAIDGAMIIDTDGICHAIGAILDGATVNQGTIARGARYNSAITYIDYWASKQSNNKIRAVAIIVSSDDTVDVYPFDPKEK</sequence>
<dbReference type="Proteomes" id="UP000682782">
    <property type="component" value="Chromosome"/>
</dbReference>